<reference evidence="2 3" key="1">
    <citation type="submission" date="2017-11" db="EMBL/GenBank/DDBJ databases">
        <title>Infants hospitalized years apart are colonized by the same room-sourced microbial strains.</title>
        <authorList>
            <person name="Brooks B."/>
            <person name="Olm M.R."/>
            <person name="Firek B.A."/>
            <person name="Baker R."/>
            <person name="Thomas B.C."/>
            <person name="Morowitz M.J."/>
            <person name="Banfield J.F."/>
        </authorList>
    </citation>
    <scope>NUCLEOTIDE SEQUENCE [LARGE SCALE GENOMIC DNA]</scope>
    <source>
        <strain evidence="2">S2_009_000_R2_76</strain>
    </source>
</reference>
<accession>A0A2W5FYT3</accession>
<feature type="domain" description="AraC effector-binding" evidence="1">
    <location>
        <begin position="7"/>
        <end position="159"/>
    </location>
</feature>
<dbReference type="SMART" id="SM00871">
    <property type="entry name" value="AraC_E_bind"/>
    <property type="match status" value="1"/>
</dbReference>
<dbReference type="SUPFAM" id="SSF55136">
    <property type="entry name" value="Probable bacterial effector-binding domain"/>
    <property type="match status" value="1"/>
</dbReference>
<dbReference type="PANTHER" id="PTHR36444:SF2">
    <property type="entry name" value="TRANSCRIPTIONAL REGULATOR PROTEIN YOBU-RELATED"/>
    <property type="match status" value="1"/>
</dbReference>
<organism evidence="2 3">
    <name type="scientific">Pseudopedobacter saltans</name>
    <dbReference type="NCBI Taxonomy" id="151895"/>
    <lineage>
        <taxon>Bacteria</taxon>
        <taxon>Pseudomonadati</taxon>
        <taxon>Bacteroidota</taxon>
        <taxon>Sphingobacteriia</taxon>
        <taxon>Sphingobacteriales</taxon>
        <taxon>Sphingobacteriaceae</taxon>
        <taxon>Pseudopedobacter</taxon>
    </lineage>
</organism>
<name>A0A2W5FYT3_9SPHI</name>
<dbReference type="InterPro" id="IPR011256">
    <property type="entry name" value="Reg_factor_effector_dom_sf"/>
</dbReference>
<dbReference type="PANTHER" id="PTHR36444">
    <property type="entry name" value="TRANSCRIPTIONAL REGULATOR PROTEIN YOBU-RELATED"/>
    <property type="match status" value="1"/>
</dbReference>
<evidence type="ECO:0000313" key="2">
    <source>
        <dbReference type="EMBL" id="PZP38366.1"/>
    </source>
</evidence>
<dbReference type="InterPro" id="IPR029442">
    <property type="entry name" value="GyrI-like"/>
</dbReference>
<sequence length="159" mass="19026">MKTRFELPYRIAIIEPKKLIGFSITTSFQDDKTQIVWKKFMMRRNEIVNQTSNQLFSLQIYPENFTANQTFRKYALAEVSDFNNIPNDFETFELESGKYLVFNYQGKAEHGPEIFRYIFQNVIPENQFEVDNRPHFEIFGEDYNPNDDSAEEEIWIPIR</sequence>
<dbReference type="InterPro" id="IPR010499">
    <property type="entry name" value="AraC_E-bd"/>
</dbReference>
<protein>
    <recommendedName>
        <fullName evidence="1">AraC effector-binding domain-containing protein</fullName>
    </recommendedName>
</protein>
<dbReference type="Gene3D" id="3.20.80.10">
    <property type="entry name" value="Regulatory factor, effector binding domain"/>
    <property type="match status" value="1"/>
</dbReference>
<comment type="caution">
    <text evidence="2">The sequence shown here is derived from an EMBL/GenBank/DDBJ whole genome shotgun (WGS) entry which is preliminary data.</text>
</comment>
<dbReference type="InterPro" id="IPR053182">
    <property type="entry name" value="YobU-like_regulator"/>
</dbReference>
<dbReference type="AlphaFoldDB" id="A0A2W5FYT3"/>
<gene>
    <name evidence="2" type="ORF">DI598_21000</name>
</gene>
<proteinExistence type="predicted"/>
<dbReference type="EMBL" id="QFOI01000784">
    <property type="protein sequence ID" value="PZP38366.1"/>
    <property type="molecule type" value="Genomic_DNA"/>
</dbReference>
<evidence type="ECO:0000313" key="3">
    <source>
        <dbReference type="Proteomes" id="UP000249645"/>
    </source>
</evidence>
<dbReference type="Pfam" id="PF06445">
    <property type="entry name" value="GyrI-like"/>
    <property type="match status" value="1"/>
</dbReference>
<evidence type="ECO:0000259" key="1">
    <source>
        <dbReference type="SMART" id="SM00871"/>
    </source>
</evidence>
<dbReference type="Proteomes" id="UP000249645">
    <property type="component" value="Unassembled WGS sequence"/>
</dbReference>